<comment type="caution">
    <text evidence="1">The sequence shown here is derived from an EMBL/GenBank/DDBJ whole genome shotgun (WGS) entry which is preliminary data.</text>
</comment>
<organism evidence="1 2">
    <name type="scientific">Corynebacterium pseudogenitalium</name>
    <dbReference type="NCBI Taxonomy" id="38303"/>
    <lineage>
        <taxon>Bacteria</taxon>
        <taxon>Bacillati</taxon>
        <taxon>Actinomycetota</taxon>
        <taxon>Actinomycetes</taxon>
        <taxon>Mycobacteriales</taxon>
        <taxon>Corynebacteriaceae</taxon>
        <taxon>Corynebacterium</taxon>
    </lineage>
</organism>
<accession>A0ABD4TRP5</accession>
<sequence>MQFDYWTVRAVPQPMGITTIGVGVVVLDPRTGESQFKFKDAHRTLTDSDNRDAIKHALQNFKNELEQLSAPTEPLYLGDRYSLRGYLTFVSSHWMNIIQVDQVKSMDAANISEATQLLFDTLIGGQAQSGVKPGVRQLKREIRTVYRSFPELGKATVPDADVSVARRELDLNLAVVREDTVLELNQAFNFQVDNPATTRSHIDSWTLKIDKLWQAGGKLPHQDSLIAISC</sequence>
<dbReference type="RefSeq" id="WP_256001308.1">
    <property type="nucleotide sequence ID" value="NZ_JAGPYW010000014.1"/>
</dbReference>
<reference evidence="1 2" key="1">
    <citation type="submission" date="2021-04" db="EMBL/GenBank/DDBJ databases">
        <title>Corynebacterium genitalium sp. nov. and Corynebacterium genitalium sp. nov., two new species of the genus Corynebacterium.</title>
        <authorList>
            <person name="Jaen-Luchoro D."/>
            <person name="Pinyeiro-Iglesias B."/>
            <person name="Al-Shaer S."/>
            <person name="Karlsson R."/>
            <person name="Gonzales-Siles L."/>
            <person name="Cardew S."/>
            <person name="Jensie-Markopolous S."/>
            <person name="Ohlen M."/>
            <person name="Inganas E."/>
            <person name="Moore E.R.B."/>
        </authorList>
    </citation>
    <scope>NUCLEOTIDE SEQUENCE [LARGE SCALE GENOMIC DNA]</scope>
    <source>
        <strain evidence="1 2">CCUG 55013</strain>
    </source>
</reference>
<name>A0ABD4TRP5_9CORY</name>
<proteinExistence type="predicted"/>
<evidence type="ECO:0000313" key="2">
    <source>
        <dbReference type="Proteomes" id="UP001205080"/>
    </source>
</evidence>
<dbReference type="AlphaFoldDB" id="A0ABD4TRP5"/>
<dbReference type="Proteomes" id="UP001205080">
    <property type="component" value="Unassembled WGS sequence"/>
</dbReference>
<protein>
    <submittedName>
        <fullName evidence="1">DUF3037 domain-containing protein</fullName>
    </submittedName>
</protein>
<dbReference type="EMBL" id="JAGPYW010000014">
    <property type="protein sequence ID" value="MCQ4614997.1"/>
    <property type="molecule type" value="Genomic_DNA"/>
</dbReference>
<gene>
    <name evidence="1" type="ORF">KBX22_09685</name>
</gene>
<evidence type="ECO:0000313" key="1">
    <source>
        <dbReference type="EMBL" id="MCQ4614997.1"/>
    </source>
</evidence>